<dbReference type="EMBL" id="KB456263">
    <property type="protein sequence ID" value="EMF13883.1"/>
    <property type="molecule type" value="Genomic_DNA"/>
</dbReference>
<evidence type="ECO:0000313" key="3">
    <source>
        <dbReference type="Proteomes" id="UP000016931"/>
    </source>
</evidence>
<sequence length="267" mass="29056">MSLARAFTIKREKEQQPANLHVGRAASTRNGRPVKRSQISAPVALISSTNALSYDAPDLPTARRLHLRSVTGSSGTSTNSSSSDESDAPSLSFDGTDRDSIDDSPATPEPNHLSCYFKPAVDTKTPHRSPVISSHSSFDAPSIPQRVPSHSKKAHEFVHRKRSVQRLMSPPASQVQRNSSDFFSNWSQPVEAPPQETTPSSENPFGNELAQLDVVAEEMSHAVCDAAAQEDQHIMQTYGLALLGANDYTSEIGGLVHDYLLDEPVWI</sequence>
<accession>M3CJB5</accession>
<proteinExistence type="predicted"/>
<name>M3CJB5_SPHMS</name>
<feature type="compositionally biased region" description="Polar residues" evidence="1">
    <location>
        <begin position="195"/>
        <end position="204"/>
    </location>
</feature>
<dbReference type="OrthoDB" id="5419666at2759"/>
<dbReference type="eggNOG" id="ENOG502SH1E">
    <property type="taxonomic scope" value="Eukaryota"/>
</dbReference>
<dbReference type="RefSeq" id="XP_016762004.1">
    <property type="nucleotide sequence ID" value="XM_016905291.1"/>
</dbReference>
<organism evidence="2 3">
    <name type="scientific">Sphaerulina musiva (strain SO2202)</name>
    <name type="common">Poplar stem canker fungus</name>
    <name type="synonym">Septoria musiva</name>
    <dbReference type="NCBI Taxonomy" id="692275"/>
    <lineage>
        <taxon>Eukaryota</taxon>
        <taxon>Fungi</taxon>
        <taxon>Dikarya</taxon>
        <taxon>Ascomycota</taxon>
        <taxon>Pezizomycotina</taxon>
        <taxon>Dothideomycetes</taxon>
        <taxon>Dothideomycetidae</taxon>
        <taxon>Mycosphaerellales</taxon>
        <taxon>Mycosphaerellaceae</taxon>
        <taxon>Sphaerulina</taxon>
    </lineage>
</organism>
<feature type="region of interest" description="Disordered" evidence="1">
    <location>
        <begin position="1"/>
        <end position="37"/>
    </location>
</feature>
<gene>
    <name evidence="2" type="ORF">SEPMUDRAFT_149023</name>
</gene>
<dbReference type="OMA" id="LVHTTNM"/>
<dbReference type="HOGENOM" id="CLU_052682_0_0_1"/>
<feature type="region of interest" description="Disordered" evidence="1">
    <location>
        <begin position="160"/>
        <end position="179"/>
    </location>
</feature>
<evidence type="ECO:0000256" key="1">
    <source>
        <dbReference type="SAM" id="MobiDB-lite"/>
    </source>
</evidence>
<feature type="region of interest" description="Disordered" evidence="1">
    <location>
        <begin position="69"/>
        <end position="151"/>
    </location>
</feature>
<evidence type="ECO:0000313" key="2">
    <source>
        <dbReference type="EMBL" id="EMF13883.1"/>
    </source>
</evidence>
<dbReference type="GeneID" id="27902428"/>
<dbReference type="AlphaFoldDB" id="M3CJB5"/>
<keyword evidence="3" id="KW-1185">Reference proteome</keyword>
<feature type="region of interest" description="Disordered" evidence="1">
    <location>
        <begin position="184"/>
        <end position="205"/>
    </location>
</feature>
<feature type="compositionally biased region" description="Low complexity" evidence="1">
    <location>
        <begin position="69"/>
        <end position="92"/>
    </location>
</feature>
<reference evidence="2 3" key="1">
    <citation type="journal article" date="2012" name="PLoS Pathog.">
        <title>Diverse lifestyles and strategies of plant pathogenesis encoded in the genomes of eighteen Dothideomycetes fungi.</title>
        <authorList>
            <person name="Ohm R.A."/>
            <person name="Feau N."/>
            <person name="Henrissat B."/>
            <person name="Schoch C.L."/>
            <person name="Horwitz B.A."/>
            <person name="Barry K.W."/>
            <person name="Condon B.J."/>
            <person name="Copeland A.C."/>
            <person name="Dhillon B."/>
            <person name="Glaser F."/>
            <person name="Hesse C.N."/>
            <person name="Kosti I."/>
            <person name="LaButti K."/>
            <person name="Lindquist E.A."/>
            <person name="Lucas S."/>
            <person name="Salamov A.A."/>
            <person name="Bradshaw R.E."/>
            <person name="Ciuffetti L."/>
            <person name="Hamelin R.C."/>
            <person name="Kema G.H.J."/>
            <person name="Lawrence C."/>
            <person name="Scott J.A."/>
            <person name="Spatafora J.W."/>
            <person name="Turgeon B.G."/>
            <person name="de Wit P.J.G.M."/>
            <person name="Zhong S."/>
            <person name="Goodwin S.B."/>
            <person name="Grigoriev I.V."/>
        </authorList>
    </citation>
    <scope>NUCLEOTIDE SEQUENCE [LARGE SCALE GENOMIC DNA]</scope>
    <source>
        <strain evidence="2 3">SO2202</strain>
    </source>
</reference>
<protein>
    <submittedName>
        <fullName evidence="2">Uncharacterized protein</fullName>
    </submittedName>
</protein>
<dbReference type="Proteomes" id="UP000016931">
    <property type="component" value="Unassembled WGS sequence"/>
</dbReference>